<feature type="domain" description="B12-binding" evidence="8">
    <location>
        <begin position="48"/>
        <end position="190"/>
    </location>
</feature>
<evidence type="ECO:0000256" key="3">
    <source>
        <dbReference type="ARBA" id="ARBA00022679"/>
    </source>
</evidence>
<dbReference type="Proteomes" id="UP001064933">
    <property type="component" value="Chromosome"/>
</dbReference>
<dbReference type="SFLD" id="SFLDG01082">
    <property type="entry name" value="B12-binding_domain_containing"/>
    <property type="match status" value="1"/>
</dbReference>
<dbReference type="SFLD" id="SFLDS00029">
    <property type="entry name" value="Radical_SAM"/>
    <property type="match status" value="1"/>
</dbReference>
<dbReference type="PANTHER" id="PTHR43409">
    <property type="entry name" value="ANAEROBIC MAGNESIUM-PROTOPORPHYRIN IX MONOMETHYL ESTER CYCLASE-RELATED"/>
    <property type="match status" value="1"/>
</dbReference>
<dbReference type="InterPro" id="IPR051198">
    <property type="entry name" value="BchE-like"/>
</dbReference>
<dbReference type="SFLD" id="SFLDG01123">
    <property type="entry name" value="methyltransferase_(Class_B)"/>
    <property type="match status" value="1"/>
</dbReference>
<dbReference type="SMART" id="SM00729">
    <property type="entry name" value="Elp3"/>
    <property type="match status" value="1"/>
</dbReference>
<keyword evidence="11" id="KW-1185">Reference proteome</keyword>
<gene>
    <name evidence="10" type="ORF">N4261_13545</name>
</gene>
<dbReference type="InterPro" id="IPR007197">
    <property type="entry name" value="rSAM"/>
</dbReference>
<dbReference type="EMBL" id="CP104562">
    <property type="protein sequence ID" value="UXH76098.1"/>
    <property type="molecule type" value="Genomic_DNA"/>
</dbReference>
<evidence type="ECO:0000256" key="6">
    <source>
        <dbReference type="ARBA" id="ARBA00023004"/>
    </source>
</evidence>
<accession>A0ABY6AXS8</accession>
<comment type="cofactor">
    <cofactor evidence="1">
        <name>[4Fe-4S] cluster</name>
        <dbReference type="ChEBI" id="CHEBI:49883"/>
    </cofactor>
</comment>
<dbReference type="PROSITE" id="PS51918">
    <property type="entry name" value="RADICAL_SAM"/>
    <property type="match status" value="1"/>
</dbReference>
<dbReference type="CDD" id="cd01335">
    <property type="entry name" value="Radical_SAM"/>
    <property type="match status" value="1"/>
</dbReference>
<evidence type="ECO:0000259" key="9">
    <source>
        <dbReference type="PROSITE" id="PS51918"/>
    </source>
</evidence>
<name>A0ABY6AXS8_9BURK</name>
<dbReference type="Gene3D" id="3.40.50.280">
    <property type="entry name" value="Cobalamin-binding domain"/>
    <property type="match status" value="1"/>
</dbReference>
<dbReference type="InterPro" id="IPR023404">
    <property type="entry name" value="rSAM_horseshoe"/>
</dbReference>
<dbReference type="Pfam" id="PF04055">
    <property type="entry name" value="Radical_SAM"/>
    <property type="match status" value="1"/>
</dbReference>
<evidence type="ECO:0000313" key="10">
    <source>
        <dbReference type="EMBL" id="UXH76098.1"/>
    </source>
</evidence>
<dbReference type="InterPro" id="IPR006158">
    <property type="entry name" value="Cobalamin-bd"/>
</dbReference>
<evidence type="ECO:0000256" key="1">
    <source>
        <dbReference type="ARBA" id="ARBA00001966"/>
    </source>
</evidence>
<evidence type="ECO:0000256" key="7">
    <source>
        <dbReference type="ARBA" id="ARBA00023014"/>
    </source>
</evidence>
<keyword evidence="2" id="KW-0489">Methyltransferase</keyword>
<keyword evidence="5" id="KW-0479">Metal-binding</keyword>
<dbReference type="InterPro" id="IPR058240">
    <property type="entry name" value="rSAM_sf"/>
</dbReference>
<reference evidence="10" key="1">
    <citation type="submission" date="2022-10" db="EMBL/GenBank/DDBJ databases">
        <title>Characterization and whole genome sequencing of a new Roseateles species, isolated from fresh water.</title>
        <authorList>
            <person name="Guliayeva D.Y."/>
            <person name="Akhremchuk A.E."/>
            <person name="Sikolenko M.A."/>
            <person name="Valentovich L.N."/>
            <person name="Sidarenka A.V."/>
        </authorList>
    </citation>
    <scope>NUCLEOTIDE SEQUENCE</scope>
    <source>
        <strain evidence="10">BIM B-1768</strain>
    </source>
</reference>
<keyword evidence="6" id="KW-0408">Iron</keyword>
<dbReference type="Gene3D" id="3.80.30.20">
    <property type="entry name" value="tm_1862 like domain"/>
    <property type="match status" value="1"/>
</dbReference>
<dbReference type="PROSITE" id="PS51332">
    <property type="entry name" value="B12_BINDING"/>
    <property type="match status" value="1"/>
</dbReference>
<protein>
    <submittedName>
        <fullName evidence="10">B12-binding domain-containing radical SAM protein</fullName>
    </submittedName>
</protein>
<proteinExistence type="predicted"/>
<sequence>MEVAPASVRAVIPVQSLLRAPPVSSLPPTDDEPIVNPLRSPVDFTRPRPMRVCFPVLLDGDLVMSSEHLGVSYLVSILRDLGSEVRIIEVASTPTGDVDAIEAVAAFAPDLIGLSLTTVTVSHATAFCAALRERLGPAVAFLAGGPLATFLGTKLLSNPHWGFLDALVRGEGDVPLVRYVEAFWTDRDYRRVPSLSWRNEHGQVIDNLIGSGVPELDMLPEPARDQFEMNGRKLPYLRLATSRGCSARCTFCNAPHAGNKINPGKLWRARSPECVVDEIERLYRTYQFNTFDFVDSTFEDPGGAPFAKQRIAEIAQGIIDRDLKIFYNCCMQAKNWREDDRPLLELLYRSGLEKVLIGIESGSQRGLDRWKKKSTVTDNKRAIDLLRSVGVYVAFGFIAYHPWSAFDEIRENNQFLLEYMGYNLRRYTVRLELYPGAEAVELLRQEGKLHADFDVTLNPLSYDFHDERIQTLSRCTAMLYGERYAEEAVIGEVPAVFEFETYDIVLHTYMSRLRRFFGADARGAEILDATEAKAAAVRQEMSRFNFDLISEMTDLAEAGALTDAFARSQQPAVEAFYRERLKRLRQLQLGTSMQLHRAGLPVRNIQFSQ</sequence>
<evidence type="ECO:0000256" key="5">
    <source>
        <dbReference type="ARBA" id="ARBA00022723"/>
    </source>
</evidence>
<dbReference type="InterPro" id="IPR036724">
    <property type="entry name" value="Cobalamin-bd_sf"/>
</dbReference>
<dbReference type="SUPFAM" id="SSF52242">
    <property type="entry name" value="Cobalamin (vitamin B12)-binding domain"/>
    <property type="match status" value="1"/>
</dbReference>
<keyword evidence="3" id="KW-0808">Transferase</keyword>
<keyword evidence="4" id="KW-0949">S-adenosyl-L-methionine</keyword>
<dbReference type="PANTHER" id="PTHR43409:SF7">
    <property type="entry name" value="BLL1977 PROTEIN"/>
    <property type="match status" value="1"/>
</dbReference>
<dbReference type="InterPro" id="IPR006638">
    <property type="entry name" value="Elp3/MiaA/NifB-like_rSAM"/>
</dbReference>
<organism evidence="10 11">
    <name type="scientific">Roseateles amylovorans</name>
    <dbReference type="NCBI Taxonomy" id="2978473"/>
    <lineage>
        <taxon>Bacteria</taxon>
        <taxon>Pseudomonadati</taxon>
        <taxon>Pseudomonadota</taxon>
        <taxon>Betaproteobacteria</taxon>
        <taxon>Burkholderiales</taxon>
        <taxon>Sphaerotilaceae</taxon>
        <taxon>Roseateles</taxon>
    </lineage>
</organism>
<keyword evidence="7" id="KW-0411">Iron-sulfur</keyword>
<dbReference type="SUPFAM" id="SSF102114">
    <property type="entry name" value="Radical SAM enzymes"/>
    <property type="match status" value="1"/>
</dbReference>
<evidence type="ECO:0000313" key="11">
    <source>
        <dbReference type="Proteomes" id="UP001064933"/>
    </source>
</evidence>
<evidence type="ECO:0000259" key="8">
    <source>
        <dbReference type="PROSITE" id="PS51332"/>
    </source>
</evidence>
<dbReference type="InterPro" id="IPR034466">
    <property type="entry name" value="Methyltransferase_Class_B"/>
</dbReference>
<feature type="domain" description="Radical SAM core" evidence="9">
    <location>
        <begin position="229"/>
        <end position="454"/>
    </location>
</feature>
<dbReference type="Pfam" id="PF02310">
    <property type="entry name" value="B12-binding"/>
    <property type="match status" value="1"/>
</dbReference>
<evidence type="ECO:0000256" key="4">
    <source>
        <dbReference type="ARBA" id="ARBA00022691"/>
    </source>
</evidence>
<evidence type="ECO:0000256" key="2">
    <source>
        <dbReference type="ARBA" id="ARBA00022603"/>
    </source>
</evidence>
<dbReference type="RefSeq" id="WP_261755830.1">
    <property type="nucleotide sequence ID" value="NZ_CP104562.2"/>
</dbReference>